<dbReference type="SUPFAM" id="SSF53448">
    <property type="entry name" value="Nucleotide-diphospho-sugar transferases"/>
    <property type="match status" value="1"/>
</dbReference>
<dbReference type="STRING" id="1033810.HLPCO_002883"/>
<dbReference type="Pfam" id="PF00535">
    <property type="entry name" value="Glycos_transf_2"/>
    <property type="match status" value="1"/>
</dbReference>
<dbReference type="InParanoid" id="U2DR65"/>
<accession>U2DR65</accession>
<reference evidence="8 9" key="1">
    <citation type="journal article" date="2011" name="J. Bacteriol.">
        <title>Genome sequence of Haloplasma contractile, an unusual contractile bacterium from a deep-sea anoxic brine lake.</title>
        <authorList>
            <person name="Antunes A."/>
            <person name="Alam I."/>
            <person name="El Dorry H."/>
            <person name="Siam R."/>
            <person name="Robertson A."/>
            <person name="Bajic V.B."/>
            <person name="Stingl U."/>
        </authorList>
    </citation>
    <scope>NUCLEOTIDE SEQUENCE [LARGE SCALE GENOMIC DNA]</scope>
    <source>
        <strain evidence="8 9">SSD-17B</strain>
    </source>
</reference>
<protein>
    <submittedName>
        <fullName evidence="8">Glycosyl transferase family 2 protein</fullName>
    </submittedName>
</protein>
<organism evidence="8 9">
    <name type="scientific">Haloplasma contractile SSD-17B</name>
    <dbReference type="NCBI Taxonomy" id="1033810"/>
    <lineage>
        <taxon>Bacteria</taxon>
        <taxon>Bacillati</taxon>
        <taxon>Mycoplasmatota</taxon>
        <taxon>Mollicutes</taxon>
        <taxon>Haloplasmatales</taxon>
        <taxon>Haloplasmataceae</taxon>
        <taxon>Haloplasma</taxon>
    </lineage>
</organism>
<feature type="domain" description="Glycosyltransferase 2-like" evidence="7">
    <location>
        <begin position="168"/>
        <end position="343"/>
    </location>
</feature>
<dbReference type="eggNOG" id="COG0438">
    <property type="taxonomic scope" value="Bacteria"/>
</dbReference>
<dbReference type="InterPro" id="IPR001173">
    <property type="entry name" value="Glyco_trans_2-like"/>
</dbReference>
<proteinExistence type="inferred from homology"/>
<keyword evidence="4 8" id="KW-0808">Transferase</keyword>
<keyword evidence="9" id="KW-1185">Reference proteome</keyword>
<dbReference type="EMBL" id="AFNU02000017">
    <property type="protein sequence ID" value="ERJ11062.1"/>
    <property type="molecule type" value="Genomic_DNA"/>
</dbReference>
<dbReference type="Pfam" id="PF00534">
    <property type="entry name" value="Glycos_transf_1"/>
    <property type="match status" value="1"/>
</dbReference>
<dbReference type="GO" id="GO:0016757">
    <property type="term" value="F:glycosyltransferase activity"/>
    <property type="evidence" value="ECO:0007669"/>
    <property type="project" value="UniProtKB-KW"/>
</dbReference>
<dbReference type="Gene3D" id="3.40.50.2000">
    <property type="entry name" value="Glycogen Phosphorylase B"/>
    <property type="match status" value="4"/>
</dbReference>
<dbReference type="PANTHER" id="PTHR43179">
    <property type="entry name" value="RHAMNOSYLTRANSFERASE WBBL"/>
    <property type="match status" value="1"/>
</dbReference>
<dbReference type="eggNOG" id="COG1216">
    <property type="taxonomic scope" value="Bacteria"/>
</dbReference>
<evidence type="ECO:0000313" key="9">
    <source>
        <dbReference type="Proteomes" id="UP000005707"/>
    </source>
</evidence>
<dbReference type="Proteomes" id="UP000005707">
    <property type="component" value="Unassembled WGS sequence"/>
</dbReference>
<evidence type="ECO:0000256" key="2">
    <source>
        <dbReference type="ARBA" id="ARBA00006739"/>
    </source>
</evidence>
<comment type="caution">
    <text evidence="8">The sequence shown here is derived from an EMBL/GenBank/DDBJ whole genome shotgun (WGS) entry which is preliminary data.</text>
</comment>
<evidence type="ECO:0000256" key="5">
    <source>
        <dbReference type="SAM" id="Coils"/>
    </source>
</evidence>
<dbReference type="OrthoDB" id="9771846at2"/>
<dbReference type="PANTHER" id="PTHR43179:SF12">
    <property type="entry name" value="GALACTOFURANOSYLTRANSFERASE GLFT2"/>
    <property type="match status" value="1"/>
</dbReference>
<evidence type="ECO:0000256" key="1">
    <source>
        <dbReference type="ARBA" id="ARBA00004776"/>
    </source>
</evidence>
<keyword evidence="5" id="KW-0175">Coiled coil</keyword>
<dbReference type="InterPro" id="IPR001296">
    <property type="entry name" value="Glyco_trans_1"/>
</dbReference>
<dbReference type="SUPFAM" id="SSF53756">
    <property type="entry name" value="UDP-Glycosyltransferase/glycogen phosphorylase"/>
    <property type="match status" value="2"/>
</dbReference>
<comment type="similarity">
    <text evidence="2">Belongs to the glycosyltransferase 2 family.</text>
</comment>
<feature type="domain" description="Glycosyl transferase family 1" evidence="6">
    <location>
        <begin position="641"/>
        <end position="777"/>
    </location>
</feature>
<evidence type="ECO:0000256" key="4">
    <source>
        <dbReference type="ARBA" id="ARBA00022679"/>
    </source>
</evidence>
<comment type="pathway">
    <text evidence="1">Cell wall biogenesis; cell wall polysaccharide biosynthesis.</text>
</comment>
<dbReference type="Gene3D" id="3.90.550.10">
    <property type="entry name" value="Spore Coat Polysaccharide Biosynthesis Protein SpsA, Chain A"/>
    <property type="match status" value="1"/>
</dbReference>
<gene>
    <name evidence="8" type="ORF">HLPCO_002883</name>
</gene>
<name>U2DR65_9MOLU</name>
<evidence type="ECO:0000259" key="6">
    <source>
        <dbReference type="Pfam" id="PF00534"/>
    </source>
</evidence>
<reference evidence="8 9" key="2">
    <citation type="journal article" date="2013" name="PLoS ONE">
        <title>INDIGO - INtegrated Data Warehouse of MIcrobial GenOmes with Examples from the Red Sea Extremophiles.</title>
        <authorList>
            <person name="Alam I."/>
            <person name="Antunes A."/>
            <person name="Kamau A.A."/>
            <person name="Ba Alawi W."/>
            <person name="Kalkatawi M."/>
            <person name="Stingl U."/>
            <person name="Bajic V.B."/>
        </authorList>
    </citation>
    <scope>NUCLEOTIDE SEQUENCE [LARGE SCALE GENOMIC DNA]</scope>
    <source>
        <strain evidence="8 9">SSD-17B</strain>
    </source>
</reference>
<sequence length="1132" mass="130513">MYNNEEQSTSIIDDQFNIINDKMDIINKKLDKKLNSSDKVVEENRKLKSINKKNINEINKLKAEIKKTNNKLIFYKNELKIYEDSISYRVGKFLIDCVKNPFKLLFLPFVFIKFIYEGLKFIFGRSSLFNKFNFKKRNKNKKNNPKNKALKEYSPKLINGKSQIEVDIVVCVHNALEDVKECLNSLFNKQTIPFNLIIVDDGSKDDTKKYLESFSNNVKCKLFRNEIAQGYTIAANIGLRNSTGDYVVLLNSDTIVTDGWLEKMISCAKVDKDTGIVGPLSNAASWQTVPEVMENGDWKVNTLPSNINLDLMGQIVEEASIKEYPIVPFVNGFCFMISRKVINTIGILDEETFPKGYGEENDYCIRAIDAGFKLRVADDTYIFHEKSKSFSHKVRKQLSPKAGQLLKQKHSTEKVNNLINQIKYDVTFKRIRERISDTLDYFNKFNIGNNVKIGFILTAKGGGGGVNSVVQETKGLRKFGLDVKILNLTKYKDKFLYFYPDAEDYTEFYSSKSEIAKAMKNYHMGIATVFTTVTILKAALNRNKNLIPLYYAQDYEVLFFDKDHHYHKEAYDSYTAINKNSMFAKTYWIIEQIEQEHKRRVTKVQPSVDLSTYNPYLNLKYNPDKIIRISAMVRPSTPRRSPAETVQLMREIKDKYKNKVKIMLFGCTENELMNLNVPLDFEYSNFGVIPAEKVREILMNSDIFVDLSTYQAFGRSGIEAMASGCVPILPVEGGVNEYAINGENSFVIDTLDYQNAADKIAYLIDFPNELHDMKASGLQTAKKFNIRGASFSELLLFMKVFNENKNDSDNTNMSLGYKFSTRKNGCPSGSAYVRILSPLDNCDTKSINLNKLKISKNNLDSLMVDTVITHRDAITPEEVKRLKSRDVKVIYDLDDDLIDIKPCVAELISLADLVTVTNNKLKKKLVPLNNRIEVIPNYIDKDLWFQFNKKFFNTKKISEQRKIGYIGTPSHISNLNHIEENIKRFIDDNKFKLTTTFEHPVSEELNIRVDNYPNYIKELYKKTNEIMFAIAPLEINEFNIFKSYLKYLEYTALGLPAVFTSHKDIDFNDVIIHEQNGLLSPDNHNWDKNLKRMMNKELRKSIINNARHDIEENHLMSIGVKKWIEVIKSCYH</sequence>
<evidence type="ECO:0000313" key="8">
    <source>
        <dbReference type="EMBL" id="ERJ11062.1"/>
    </source>
</evidence>
<dbReference type="AlphaFoldDB" id="U2DR65"/>
<evidence type="ECO:0000256" key="3">
    <source>
        <dbReference type="ARBA" id="ARBA00022676"/>
    </source>
</evidence>
<feature type="coiled-coil region" evidence="5">
    <location>
        <begin position="44"/>
        <end position="85"/>
    </location>
</feature>
<dbReference type="RefSeq" id="WP_008824751.1">
    <property type="nucleotide sequence ID" value="NZ_AFNU02000017.1"/>
</dbReference>
<keyword evidence="3" id="KW-0328">Glycosyltransferase</keyword>
<dbReference type="InterPro" id="IPR029044">
    <property type="entry name" value="Nucleotide-diphossugar_trans"/>
</dbReference>
<dbReference type="CDD" id="cd04186">
    <property type="entry name" value="GT_2_like_c"/>
    <property type="match status" value="1"/>
</dbReference>
<evidence type="ECO:0000259" key="7">
    <source>
        <dbReference type="Pfam" id="PF00535"/>
    </source>
</evidence>